<organism evidence="1 2">
    <name type="scientific">Timema podura</name>
    <name type="common">Walking stick</name>
    <dbReference type="NCBI Taxonomy" id="61482"/>
    <lineage>
        <taxon>Eukaryota</taxon>
        <taxon>Metazoa</taxon>
        <taxon>Ecdysozoa</taxon>
        <taxon>Arthropoda</taxon>
        <taxon>Hexapoda</taxon>
        <taxon>Insecta</taxon>
        <taxon>Pterygota</taxon>
        <taxon>Neoptera</taxon>
        <taxon>Polyneoptera</taxon>
        <taxon>Phasmatodea</taxon>
        <taxon>Timematodea</taxon>
        <taxon>Timematoidea</taxon>
        <taxon>Timematidae</taxon>
        <taxon>Timema</taxon>
    </lineage>
</organism>
<keyword evidence="2" id="KW-1185">Reference proteome</keyword>
<protein>
    <submittedName>
        <fullName evidence="1">Uncharacterized protein</fullName>
    </submittedName>
</protein>
<evidence type="ECO:0000313" key="1">
    <source>
        <dbReference type="EMBL" id="CAG2059120.1"/>
    </source>
</evidence>
<proteinExistence type="predicted"/>
<sequence length="132" mass="15189">MVRPDVEPLNRKDTREVRAVLLNLLFLLPTSQGYSYGAQYHEDLPWDQYPYRGHLRRSNTGYDEYDHAYYPSDGYSSRRQLSHHRPCHPGQSYIDGMCQSPRSRCPPNFSLINNVCTDSGGVTAVHVSQLGW</sequence>
<dbReference type="EMBL" id="CAJPIN010008762">
    <property type="protein sequence ID" value="CAG2059120.1"/>
    <property type="molecule type" value="Genomic_DNA"/>
</dbReference>
<dbReference type="Proteomes" id="UP001153148">
    <property type="component" value="Unassembled WGS sequence"/>
</dbReference>
<comment type="caution">
    <text evidence="1">The sequence shown here is derived from an EMBL/GenBank/DDBJ whole genome shotgun (WGS) entry which is preliminary data.</text>
</comment>
<evidence type="ECO:0000313" key="2">
    <source>
        <dbReference type="Proteomes" id="UP001153148"/>
    </source>
</evidence>
<name>A0ABN7NZW5_TIMPD</name>
<gene>
    <name evidence="1" type="ORF">TPAB3V08_LOCUS6086</name>
</gene>
<accession>A0ABN7NZW5</accession>
<reference evidence="1" key="1">
    <citation type="submission" date="2021-03" db="EMBL/GenBank/DDBJ databases">
        <authorList>
            <person name="Tran Van P."/>
        </authorList>
    </citation>
    <scope>NUCLEOTIDE SEQUENCE</scope>
</reference>